<dbReference type="Pfam" id="PF05222">
    <property type="entry name" value="AlaDh_PNT_N"/>
    <property type="match status" value="1"/>
</dbReference>
<proteinExistence type="predicted"/>
<protein>
    <recommendedName>
        <fullName evidence="6">Alanine dehydrogenase/pyridine nucleotide transhydrogenase N-terminal domain-containing protein</fullName>
    </recommendedName>
</protein>
<dbReference type="Gene3D" id="3.40.50.720">
    <property type="entry name" value="NAD(P)-binding Rossmann-like Domain"/>
    <property type="match status" value="2"/>
</dbReference>
<evidence type="ECO:0000256" key="1">
    <source>
        <dbReference type="ARBA" id="ARBA00023002"/>
    </source>
</evidence>
<dbReference type="InterPro" id="IPR007886">
    <property type="entry name" value="AlaDH/PNT_N"/>
</dbReference>
<dbReference type="Pfam" id="PF01262">
    <property type="entry name" value="AlaDh_PNT_C"/>
    <property type="match status" value="1"/>
</dbReference>
<dbReference type="PANTHER" id="PTHR11133:SF22">
    <property type="entry name" value="ALPHA-AMINOADIPIC SEMIALDEHYDE SYNTHASE, MITOCHONDRIAL"/>
    <property type="match status" value="1"/>
</dbReference>
<evidence type="ECO:0000259" key="2">
    <source>
        <dbReference type="SMART" id="SM01002"/>
    </source>
</evidence>
<dbReference type="Proteomes" id="UP000230859">
    <property type="component" value="Unassembled WGS sequence"/>
</dbReference>
<dbReference type="GO" id="GO:0016491">
    <property type="term" value="F:oxidoreductase activity"/>
    <property type="evidence" value="ECO:0007669"/>
    <property type="project" value="UniProtKB-KW"/>
</dbReference>
<dbReference type="InterPro" id="IPR051168">
    <property type="entry name" value="AASS"/>
</dbReference>
<gene>
    <name evidence="4" type="ORF">COV74_08690</name>
</gene>
<keyword evidence="1" id="KW-0560">Oxidoreductase</keyword>
<dbReference type="EMBL" id="PCVY01000065">
    <property type="protein sequence ID" value="PIQ85557.1"/>
    <property type="molecule type" value="Genomic_DNA"/>
</dbReference>
<organism evidence="4 5">
    <name type="scientific">Candidatus Abzuiibacterium crystallinum</name>
    <dbReference type="NCBI Taxonomy" id="1974748"/>
    <lineage>
        <taxon>Bacteria</taxon>
        <taxon>Pseudomonadati</taxon>
        <taxon>Candidatus Omnitrophota</taxon>
        <taxon>Candidatus Abzuiibacterium</taxon>
    </lineage>
</organism>
<dbReference type="SMART" id="SM01003">
    <property type="entry name" value="AlaDh_PNT_N"/>
    <property type="match status" value="1"/>
</dbReference>
<reference evidence="4 5" key="1">
    <citation type="submission" date="2017-09" db="EMBL/GenBank/DDBJ databases">
        <title>Depth-based differentiation of microbial function through sediment-hosted aquifers and enrichment of novel symbionts in the deep terrestrial subsurface.</title>
        <authorList>
            <person name="Probst A.J."/>
            <person name="Ladd B."/>
            <person name="Jarett J.K."/>
            <person name="Geller-Mcgrath D.E."/>
            <person name="Sieber C.M."/>
            <person name="Emerson J.B."/>
            <person name="Anantharaman K."/>
            <person name="Thomas B.C."/>
            <person name="Malmstrom R."/>
            <person name="Stieglmeier M."/>
            <person name="Klingl A."/>
            <person name="Woyke T."/>
            <person name="Ryan C.M."/>
            <person name="Banfield J.F."/>
        </authorList>
    </citation>
    <scope>NUCLEOTIDE SEQUENCE [LARGE SCALE GENOMIC DNA]</scope>
    <source>
        <strain evidence="4">CG11_big_fil_rev_8_21_14_0_20_45_26</strain>
    </source>
</reference>
<feature type="domain" description="Alanine dehydrogenase/pyridine nucleotide transhydrogenase NAD(H)-binding" evidence="2">
    <location>
        <begin position="184"/>
        <end position="369"/>
    </location>
</feature>
<dbReference type="InterPro" id="IPR007698">
    <property type="entry name" value="AlaDH/PNT_NAD(H)-bd"/>
</dbReference>
<dbReference type="AlphaFoldDB" id="A0A2H0LMD3"/>
<evidence type="ECO:0000259" key="3">
    <source>
        <dbReference type="SMART" id="SM01003"/>
    </source>
</evidence>
<sequence length="436" mass="51135">MRQVLTVGILAESKNRWERRAPLTPHDVKWLVERHIPVEVLSSSLRIFRDHEFKRAGAKIVTRFKQAKLLIGVKEPLPAELLNRKIYMVFSHTTKGQPANRPLLREALRQRITLIDYEHIVDLRRQRLVYFGRFAGICGMIDGLHFLGRRYEAQGIETPLLHVRRALDYKDYKQARRHLRWVARETRKKGFPLPITPFIVGITGHGNVSQGAQEVLDIFRPIEIHPKDIMVFIRHQKKRNKQIYKIVFNREEKLRSKKRKGFYFEEYLEYPDRFESNLDQYLPHINMLINASYWTKRYPRLVSEKMIKKLTRQKKKPRLVFIGDLSCDVSGTIEITKKTTTPGNPIYTYHPETGQIQDGFWRRGIAVLAVDNLPCELPKDASVDFSALIRDYVYQVAAHGALDITEHAALPGELRRAVITQNGRFTPPFRYMRQYL</sequence>
<feature type="domain" description="Alanine dehydrogenase/pyridine nucleotide transhydrogenase N-terminal" evidence="3">
    <location>
        <begin position="8"/>
        <end position="138"/>
    </location>
</feature>
<accession>A0A2H0LMD3</accession>
<comment type="caution">
    <text evidence="4">The sequence shown here is derived from an EMBL/GenBank/DDBJ whole genome shotgun (WGS) entry which is preliminary data.</text>
</comment>
<evidence type="ECO:0000313" key="5">
    <source>
        <dbReference type="Proteomes" id="UP000230859"/>
    </source>
</evidence>
<evidence type="ECO:0008006" key="6">
    <source>
        <dbReference type="Google" id="ProtNLM"/>
    </source>
</evidence>
<dbReference type="SMART" id="SM01002">
    <property type="entry name" value="AlaDh_PNT_C"/>
    <property type="match status" value="1"/>
</dbReference>
<evidence type="ECO:0000313" key="4">
    <source>
        <dbReference type="EMBL" id="PIQ85557.1"/>
    </source>
</evidence>
<dbReference type="SUPFAM" id="SSF52283">
    <property type="entry name" value="Formate/glycerate dehydrogenase catalytic domain-like"/>
    <property type="match status" value="1"/>
</dbReference>
<dbReference type="PANTHER" id="PTHR11133">
    <property type="entry name" value="SACCHAROPINE DEHYDROGENASE"/>
    <property type="match status" value="1"/>
</dbReference>
<name>A0A2H0LMD3_9BACT</name>